<dbReference type="InterPro" id="IPR001268">
    <property type="entry name" value="NADH_UbQ_OxRdtase_30kDa_su"/>
</dbReference>
<feature type="compositionally biased region" description="Low complexity" evidence="2">
    <location>
        <begin position="48"/>
        <end position="60"/>
    </location>
</feature>
<dbReference type="AlphaFoldDB" id="A0A7C4EIB4"/>
<protein>
    <submittedName>
        <fullName evidence="4">NADH-quinone oxidoreductase subunit C</fullName>
    </submittedName>
</protein>
<feature type="region of interest" description="Disordered" evidence="2">
    <location>
        <begin position="48"/>
        <end position="78"/>
    </location>
</feature>
<reference evidence="4" key="1">
    <citation type="journal article" date="2020" name="mSystems">
        <title>Genome- and Community-Level Interaction Insights into Carbon Utilization and Element Cycling Functions of Hydrothermarchaeota in Hydrothermal Sediment.</title>
        <authorList>
            <person name="Zhou Z."/>
            <person name="Liu Y."/>
            <person name="Xu W."/>
            <person name="Pan J."/>
            <person name="Luo Z.H."/>
            <person name="Li M."/>
        </authorList>
    </citation>
    <scope>NUCLEOTIDE SEQUENCE [LARGE SCALE GENOMIC DNA]</scope>
    <source>
        <strain evidence="4">SpSt-413</strain>
    </source>
</reference>
<evidence type="ECO:0000313" key="4">
    <source>
        <dbReference type="EMBL" id="HGG92804.1"/>
    </source>
</evidence>
<dbReference type="PANTHER" id="PTHR10884:SF14">
    <property type="entry name" value="NADH DEHYDROGENASE [UBIQUINONE] IRON-SULFUR PROTEIN 3, MITOCHONDRIAL"/>
    <property type="match status" value="1"/>
</dbReference>
<organism evidence="4">
    <name type="scientific">Fundidesulfovibrio putealis</name>
    <dbReference type="NCBI Taxonomy" id="270496"/>
    <lineage>
        <taxon>Bacteria</taxon>
        <taxon>Pseudomonadati</taxon>
        <taxon>Thermodesulfobacteriota</taxon>
        <taxon>Desulfovibrionia</taxon>
        <taxon>Desulfovibrionales</taxon>
        <taxon>Desulfovibrionaceae</taxon>
        <taxon>Fundidesulfovibrio</taxon>
    </lineage>
</organism>
<dbReference type="Pfam" id="PF00329">
    <property type="entry name" value="Complex1_30kDa"/>
    <property type="match status" value="1"/>
</dbReference>
<feature type="compositionally biased region" description="Pro residues" evidence="2">
    <location>
        <begin position="61"/>
        <end position="75"/>
    </location>
</feature>
<dbReference type="InterPro" id="IPR037232">
    <property type="entry name" value="NADH_quin_OxRdtase_su_C/D-like"/>
</dbReference>
<sequence>MEPSGLVAAVAALDQEGFFIETITGVDWLGEQEAIRKDKAAKAAAKAKAAAEAAAAAGEEPPAPPPAEPEAPPAPDDMEAVYDFNHFSELCRVVVRARTPRDNPRLPTISHIYPAAHWHERETHDFFGIVFEGHPYLVPLLLPEDADFHPLRKDFTA</sequence>
<dbReference type="SUPFAM" id="SSF143243">
    <property type="entry name" value="Nqo5-like"/>
    <property type="match status" value="1"/>
</dbReference>
<dbReference type="Gene3D" id="3.30.460.80">
    <property type="entry name" value="NADH:ubiquinone oxidoreductase, 30kDa subunit"/>
    <property type="match status" value="1"/>
</dbReference>
<evidence type="ECO:0000256" key="2">
    <source>
        <dbReference type="SAM" id="MobiDB-lite"/>
    </source>
</evidence>
<name>A0A7C4EIB4_9BACT</name>
<evidence type="ECO:0000256" key="1">
    <source>
        <dbReference type="ARBA" id="ARBA00007569"/>
    </source>
</evidence>
<gene>
    <name evidence="4" type="ORF">ENR59_07620</name>
</gene>
<evidence type="ECO:0000259" key="3">
    <source>
        <dbReference type="Pfam" id="PF00329"/>
    </source>
</evidence>
<comment type="caution">
    <text evidence="4">The sequence shown here is derived from an EMBL/GenBank/DDBJ whole genome shotgun (WGS) entry which is preliminary data.</text>
</comment>
<feature type="domain" description="NADH:ubiquinone oxidoreductase 30kDa subunit" evidence="3">
    <location>
        <begin position="73"/>
        <end position="156"/>
    </location>
</feature>
<comment type="similarity">
    <text evidence="1">Belongs to the complex I 30 kDa subunit family.</text>
</comment>
<dbReference type="GO" id="GO:0008137">
    <property type="term" value="F:NADH dehydrogenase (ubiquinone) activity"/>
    <property type="evidence" value="ECO:0007669"/>
    <property type="project" value="InterPro"/>
</dbReference>
<dbReference type="PANTHER" id="PTHR10884">
    <property type="entry name" value="NADH DEHYDROGENASE UBIQUINONE IRON-SULFUR PROTEIN 3"/>
    <property type="match status" value="1"/>
</dbReference>
<dbReference type="EMBL" id="DSRP01000526">
    <property type="protein sequence ID" value="HGG92804.1"/>
    <property type="molecule type" value="Genomic_DNA"/>
</dbReference>
<proteinExistence type="inferred from homology"/>
<accession>A0A7C4EIB4</accession>